<evidence type="ECO:0000313" key="2">
    <source>
        <dbReference type="EMBL" id="RHW41315.1"/>
    </source>
</evidence>
<dbReference type="AlphaFoldDB" id="A0A417YVU8"/>
<dbReference type="RefSeq" id="WP_118920688.1">
    <property type="nucleotide sequence ID" value="NZ_QWEG01000005.1"/>
</dbReference>
<keyword evidence="1" id="KW-0812">Transmembrane</keyword>
<sequence>MEFPVIHTNIWDVIIAVPAIIGITQLLKLYFKISKPIVPTIALAAGLLLSVLVSHQYSVLSGLFMGWFYGYAAIGSYAAMKTSWKAYRKEK</sequence>
<feature type="transmembrane region" description="Helical" evidence="1">
    <location>
        <begin position="6"/>
        <end position="24"/>
    </location>
</feature>
<evidence type="ECO:0008006" key="4">
    <source>
        <dbReference type="Google" id="ProtNLM"/>
    </source>
</evidence>
<dbReference type="OrthoDB" id="2969583at2"/>
<name>A0A417YVU8_9BACI</name>
<gene>
    <name evidence="2" type="ORF">D1B31_09455</name>
</gene>
<feature type="transmembrane region" description="Helical" evidence="1">
    <location>
        <begin position="36"/>
        <end position="53"/>
    </location>
</feature>
<protein>
    <recommendedName>
        <fullName evidence="4">Holin</fullName>
    </recommendedName>
</protein>
<dbReference type="EMBL" id="QWEG01000005">
    <property type="protein sequence ID" value="RHW41315.1"/>
    <property type="molecule type" value="Genomic_DNA"/>
</dbReference>
<organism evidence="2 3">
    <name type="scientific">Neobacillus notoginsengisoli</name>
    <dbReference type="NCBI Taxonomy" id="1578198"/>
    <lineage>
        <taxon>Bacteria</taxon>
        <taxon>Bacillati</taxon>
        <taxon>Bacillota</taxon>
        <taxon>Bacilli</taxon>
        <taxon>Bacillales</taxon>
        <taxon>Bacillaceae</taxon>
        <taxon>Neobacillus</taxon>
    </lineage>
</organism>
<evidence type="ECO:0000256" key="1">
    <source>
        <dbReference type="SAM" id="Phobius"/>
    </source>
</evidence>
<feature type="transmembrane region" description="Helical" evidence="1">
    <location>
        <begin position="59"/>
        <end position="80"/>
    </location>
</feature>
<keyword evidence="3" id="KW-1185">Reference proteome</keyword>
<comment type="caution">
    <text evidence="2">The sequence shown here is derived from an EMBL/GenBank/DDBJ whole genome shotgun (WGS) entry which is preliminary data.</text>
</comment>
<dbReference type="Proteomes" id="UP000284416">
    <property type="component" value="Unassembled WGS sequence"/>
</dbReference>
<proteinExistence type="predicted"/>
<keyword evidence="1" id="KW-0472">Membrane</keyword>
<reference evidence="2 3" key="1">
    <citation type="journal article" date="2017" name="Int. J. Syst. Evol. Microbiol.">
        <title>Bacillus notoginsengisoli sp. nov., a novel bacterium isolated from the rhizosphere of Panax notoginseng.</title>
        <authorList>
            <person name="Zhang M.Y."/>
            <person name="Cheng J."/>
            <person name="Cai Y."/>
            <person name="Zhang T.Y."/>
            <person name="Wu Y.Y."/>
            <person name="Manikprabhu D."/>
            <person name="Li W.J."/>
            <person name="Zhang Y.X."/>
        </authorList>
    </citation>
    <scope>NUCLEOTIDE SEQUENCE [LARGE SCALE GENOMIC DNA]</scope>
    <source>
        <strain evidence="2 3">JCM 30743</strain>
    </source>
</reference>
<evidence type="ECO:0000313" key="3">
    <source>
        <dbReference type="Proteomes" id="UP000284416"/>
    </source>
</evidence>
<accession>A0A417YVU8</accession>
<keyword evidence="1" id="KW-1133">Transmembrane helix</keyword>